<sequence>MRFRHFAYVSLMALALAGCNDALETTQIDLSQVKNKVEQPLPPRILTEMAAKSMDRNSPILIRIFKEEGQLEIWKAKTDNRYDKIAGYKICAWSGRLGPKVKQGDRQAPEGFYNLTKANLNPNSKYYLAINTGFPNKYDAVNGRTGTDLMIHGACSSSGCYSMTDEQVLEIYAFARDAFQGGQTGVQLQAFPFRMTAENMFKHRTSENIDFWKMLKVGYDNFEVTKRPPEVNVCEKKYVFNQQSAGAFNPGGKCPEMSAPPALTAALASYDKTYDIAYAKASKQFDGMAWYDPSEAERKAVVAKSRKGRELAYAPTGTSLEAGRMMKVADLEGMTAAKTATTVAANTAAGSAPADASATVKAADAAIVNPASVPVPTPSPISPTATALVPVEQPQSVELAAKKPFWKFWDRN</sequence>
<evidence type="ECO:0000256" key="4">
    <source>
        <dbReference type="ARBA" id="ARBA00022960"/>
    </source>
</evidence>
<dbReference type="CDD" id="cd16913">
    <property type="entry name" value="YkuD_like"/>
    <property type="match status" value="1"/>
</dbReference>
<dbReference type="SUPFAM" id="SSF141523">
    <property type="entry name" value="L,D-transpeptidase catalytic domain-like"/>
    <property type="match status" value="1"/>
</dbReference>
<dbReference type="PANTHER" id="PTHR36699:SF1">
    <property type="entry name" value="L,D-TRANSPEPTIDASE YAFK-RELATED"/>
    <property type="match status" value="1"/>
</dbReference>
<keyword evidence="5 7" id="KW-0573">Peptidoglycan synthesis</keyword>
<dbReference type="GO" id="GO:0071555">
    <property type="term" value="P:cell wall organization"/>
    <property type="evidence" value="ECO:0007669"/>
    <property type="project" value="UniProtKB-UniRule"/>
</dbReference>
<dbReference type="PANTHER" id="PTHR36699">
    <property type="entry name" value="LD-TRANSPEPTIDASE"/>
    <property type="match status" value="1"/>
</dbReference>
<organism evidence="10 11">
    <name type="scientific">Rhizobium metallidurans</name>
    <dbReference type="NCBI Taxonomy" id="1265931"/>
    <lineage>
        <taxon>Bacteria</taxon>
        <taxon>Pseudomonadati</taxon>
        <taxon>Pseudomonadota</taxon>
        <taxon>Alphaproteobacteria</taxon>
        <taxon>Hyphomicrobiales</taxon>
        <taxon>Rhizobiaceae</taxon>
        <taxon>Rhizobium/Agrobacterium group</taxon>
        <taxon>Rhizobium</taxon>
    </lineage>
</organism>
<evidence type="ECO:0000256" key="2">
    <source>
        <dbReference type="ARBA" id="ARBA00005992"/>
    </source>
</evidence>
<dbReference type="GO" id="GO:0008360">
    <property type="term" value="P:regulation of cell shape"/>
    <property type="evidence" value="ECO:0007669"/>
    <property type="project" value="UniProtKB-UniRule"/>
</dbReference>
<reference evidence="10 11" key="1">
    <citation type="submission" date="2020-08" db="EMBL/GenBank/DDBJ databases">
        <title>Genomic Encyclopedia of Type Strains, Phase IV (KMG-IV): sequencing the most valuable type-strain genomes for metagenomic binning, comparative biology and taxonomic classification.</title>
        <authorList>
            <person name="Goeker M."/>
        </authorList>
    </citation>
    <scope>NUCLEOTIDE SEQUENCE [LARGE SCALE GENOMIC DNA]</scope>
    <source>
        <strain evidence="10 11">DSM 26575</strain>
    </source>
</reference>
<comment type="similarity">
    <text evidence="2">Belongs to the YkuD family.</text>
</comment>
<keyword evidence="11" id="KW-1185">Reference proteome</keyword>
<keyword evidence="6 7" id="KW-0961">Cell wall biogenesis/degradation</keyword>
<keyword evidence="3" id="KW-0808">Transferase</keyword>
<evidence type="ECO:0000259" key="9">
    <source>
        <dbReference type="PROSITE" id="PS52029"/>
    </source>
</evidence>
<gene>
    <name evidence="10" type="ORF">GGQ67_003888</name>
</gene>
<evidence type="ECO:0000256" key="1">
    <source>
        <dbReference type="ARBA" id="ARBA00004752"/>
    </source>
</evidence>
<dbReference type="Proteomes" id="UP000582090">
    <property type="component" value="Unassembled WGS sequence"/>
</dbReference>
<evidence type="ECO:0000256" key="7">
    <source>
        <dbReference type="PROSITE-ProRule" id="PRU01373"/>
    </source>
</evidence>
<evidence type="ECO:0000256" key="5">
    <source>
        <dbReference type="ARBA" id="ARBA00022984"/>
    </source>
</evidence>
<dbReference type="InterPro" id="IPR005490">
    <property type="entry name" value="LD_TPept_cat_dom"/>
</dbReference>
<evidence type="ECO:0000256" key="6">
    <source>
        <dbReference type="ARBA" id="ARBA00023316"/>
    </source>
</evidence>
<dbReference type="GO" id="GO:0004180">
    <property type="term" value="F:carboxypeptidase activity"/>
    <property type="evidence" value="ECO:0007669"/>
    <property type="project" value="UniProtKB-ARBA"/>
</dbReference>
<dbReference type="RefSeq" id="WP_183901706.1">
    <property type="nucleotide sequence ID" value="NZ_JACIDW010000015.1"/>
</dbReference>
<comment type="caution">
    <text evidence="10">The sequence shown here is derived from an EMBL/GenBank/DDBJ whole genome shotgun (WGS) entry which is preliminary data.</text>
</comment>
<feature type="signal peptide" evidence="8">
    <location>
        <begin position="1"/>
        <end position="22"/>
    </location>
</feature>
<comment type="pathway">
    <text evidence="1 7">Cell wall biogenesis; peptidoglycan biosynthesis.</text>
</comment>
<evidence type="ECO:0000313" key="10">
    <source>
        <dbReference type="EMBL" id="MBB3966203.1"/>
    </source>
</evidence>
<dbReference type="PROSITE" id="PS52029">
    <property type="entry name" value="LD_TPASE"/>
    <property type="match status" value="1"/>
</dbReference>
<dbReference type="GO" id="GO:0009252">
    <property type="term" value="P:peptidoglycan biosynthetic process"/>
    <property type="evidence" value="ECO:0007669"/>
    <property type="project" value="UniProtKB-UniPathway"/>
</dbReference>
<feature type="domain" description="L,D-TPase catalytic" evidence="9">
    <location>
        <begin position="60"/>
        <end position="191"/>
    </location>
</feature>
<evidence type="ECO:0000313" key="11">
    <source>
        <dbReference type="Proteomes" id="UP000582090"/>
    </source>
</evidence>
<feature type="active site" description="Proton donor/acceptor" evidence="7">
    <location>
        <position position="152"/>
    </location>
</feature>
<accession>A0A7W6GBY5</accession>
<dbReference type="UniPathway" id="UPA00219"/>
<dbReference type="GO" id="GO:0016740">
    <property type="term" value="F:transferase activity"/>
    <property type="evidence" value="ECO:0007669"/>
    <property type="project" value="UniProtKB-KW"/>
</dbReference>
<feature type="active site" description="Nucleophile" evidence="7">
    <location>
        <position position="160"/>
    </location>
</feature>
<feature type="chain" id="PRO_5030674776" evidence="8">
    <location>
        <begin position="23"/>
        <end position="412"/>
    </location>
</feature>
<keyword evidence="8" id="KW-0732">Signal</keyword>
<dbReference type="InterPro" id="IPR038063">
    <property type="entry name" value="Transpep_catalytic_dom"/>
</dbReference>
<keyword evidence="4 7" id="KW-0133">Cell shape</keyword>
<dbReference type="Pfam" id="PF03734">
    <property type="entry name" value="YkuD"/>
    <property type="match status" value="1"/>
</dbReference>
<evidence type="ECO:0000256" key="8">
    <source>
        <dbReference type="SAM" id="SignalP"/>
    </source>
</evidence>
<dbReference type="AlphaFoldDB" id="A0A7W6GBY5"/>
<name>A0A7W6GBY5_9HYPH</name>
<evidence type="ECO:0000256" key="3">
    <source>
        <dbReference type="ARBA" id="ARBA00022679"/>
    </source>
</evidence>
<protein>
    <submittedName>
        <fullName evidence="10">Murein L,D-transpeptidase YafK</fullName>
    </submittedName>
</protein>
<dbReference type="PROSITE" id="PS51257">
    <property type="entry name" value="PROKAR_LIPOPROTEIN"/>
    <property type="match status" value="1"/>
</dbReference>
<dbReference type="EMBL" id="JACIDW010000015">
    <property type="protein sequence ID" value="MBB3966203.1"/>
    <property type="molecule type" value="Genomic_DNA"/>
</dbReference>
<proteinExistence type="inferred from homology"/>